<evidence type="ECO:0000256" key="3">
    <source>
        <dbReference type="ARBA" id="ARBA00022737"/>
    </source>
</evidence>
<proteinExistence type="inferred from homology"/>
<dbReference type="PROSITE" id="PS01025">
    <property type="entry name" value="PR55_2"/>
    <property type="match status" value="1"/>
</dbReference>
<feature type="region of interest" description="Disordered" evidence="5">
    <location>
        <begin position="153"/>
        <end position="186"/>
    </location>
</feature>
<dbReference type="PANTHER" id="PTHR11871">
    <property type="entry name" value="PROTEIN PHOSPHATASE PP2A REGULATORY SUBUNIT B"/>
    <property type="match status" value="1"/>
</dbReference>
<organism evidence="6 7">
    <name type="scientific">Taenia crassiceps</name>
    <dbReference type="NCBI Taxonomy" id="6207"/>
    <lineage>
        <taxon>Eukaryota</taxon>
        <taxon>Metazoa</taxon>
        <taxon>Spiralia</taxon>
        <taxon>Lophotrochozoa</taxon>
        <taxon>Platyhelminthes</taxon>
        <taxon>Cestoda</taxon>
        <taxon>Eucestoda</taxon>
        <taxon>Cyclophyllidea</taxon>
        <taxon>Taeniidae</taxon>
        <taxon>Taenia</taxon>
    </lineage>
</organism>
<evidence type="ECO:0000256" key="2">
    <source>
        <dbReference type="ARBA" id="ARBA00022574"/>
    </source>
</evidence>
<dbReference type="Gene3D" id="2.130.10.10">
    <property type="entry name" value="YVTN repeat-like/Quinoprotein amine dehydrogenase"/>
    <property type="match status" value="2"/>
</dbReference>
<evidence type="ECO:0000313" key="7">
    <source>
        <dbReference type="Proteomes" id="UP001651158"/>
    </source>
</evidence>
<evidence type="ECO:0000313" key="6">
    <source>
        <dbReference type="EMBL" id="KAL5109947.1"/>
    </source>
</evidence>
<protein>
    <recommendedName>
        <fullName evidence="4">Serine/threonine-protein phosphatase 2A 55 kDa regulatory subunit B</fullName>
    </recommendedName>
</protein>
<dbReference type="EMBL" id="JAKROA010000002">
    <property type="protein sequence ID" value="KAL5109947.1"/>
    <property type="molecule type" value="Genomic_DNA"/>
</dbReference>
<reference evidence="6 7" key="1">
    <citation type="journal article" date="2022" name="Front. Cell. Infect. Microbiol.">
        <title>The Genomes of Two Strains of Taenia crassiceps the Animal Model for the Study of Human Cysticercosis.</title>
        <authorList>
            <person name="Bobes R.J."/>
            <person name="Estrada K."/>
            <person name="Rios-Valencia D.G."/>
            <person name="Calderon-Gallegos A."/>
            <person name="de la Torre P."/>
            <person name="Carrero J.C."/>
            <person name="Sanchez-Flores A."/>
            <person name="Laclette J.P."/>
        </authorList>
    </citation>
    <scope>NUCLEOTIDE SEQUENCE [LARGE SCALE GENOMIC DNA]</scope>
    <source>
        <strain evidence="6">WFUcys</strain>
    </source>
</reference>
<comment type="caution">
    <text evidence="6">The sequence shown here is derived from an EMBL/GenBank/DDBJ whole genome shotgun (WGS) entry which is preliminary data.</text>
</comment>
<dbReference type="InterPro" id="IPR000009">
    <property type="entry name" value="PP2A_PR55"/>
</dbReference>
<sequence length="503" mass="56686">MLMNGVSPIPMEEDMPKTDLTWKNDDIKVNCVDPSIEGAHISCVQFDGNGNFLAVGDRGGKISVFRTTGQAQKHEIPRYELYCSFTSHESEFDYLKSLEIEEKINKIRWLPQQNSSRHLLSTNDKTIKLWRLSERPKQATGYNIRRSMAHTPLDVSFGETDQRAGGRGESGKGPSREGLNGSTSAKVHNAGDLRVPRYERRADLFVVAQPRRIFANAHAYHINSISVNSDQETFLSADDLRINLWNLGVTNQSFNIVDIKPVNMEELSEVITAAEFHPTACSLFMYSSSKGILRLCDMRQQALCDRSALTFQEPDIPENRGFFSEIVNSVTDLKFSNSSRYVLSRDYLTLKVWDMNMATGPVEVYHVHDHFRSKFVALYENDCIFDKFECAWSPDNNYLLTGSYNNFFRVFDRSSGRGVLTEAEADASGVPSTVPKGSLRTREVTCDPVAINSDQISVDSIDFTKKLLYLAWHPSMLRVALASNATLFLVSAQGQNHLQSNSR</sequence>
<accession>A0ABR4QK22</accession>
<dbReference type="InterPro" id="IPR018067">
    <property type="entry name" value="PP2A_PR55_CS"/>
</dbReference>
<dbReference type="Proteomes" id="UP001651158">
    <property type="component" value="Unassembled WGS sequence"/>
</dbReference>
<dbReference type="PROSITE" id="PS01024">
    <property type="entry name" value="PR55_1"/>
    <property type="match status" value="1"/>
</dbReference>
<dbReference type="SUPFAM" id="SSF50978">
    <property type="entry name" value="WD40 repeat-like"/>
    <property type="match status" value="1"/>
</dbReference>
<dbReference type="InterPro" id="IPR015943">
    <property type="entry name" value="WD40/YVTN_repeat-like_dom_sf"/>
</dbReference>
<evidence type="ECO:0000256" key="4">
    <source>
        <dbReference type="RuleBase" id="RU331113"/>
    </source>
</evidence>
<name>A0ABR4QK22_9CEST</name>
<gene>
    <name evidence="6" type="ORF">TcWFU_002428</name>
</gene>
<keyword evidence="3 4" id="KW-0677">Repeat</keyword>
<dbReference type="SMART" id="SM00320">
    <property type="entry name" value="WD40"/>
    <property type="match status" value="6"/>
</dbReference>
<dbReference type="PRINTS" id="PR00600">
    <property type="entry name" value="PP2APR55"/>
</dbReference>
<dbReference type="PIRSF" id="PIRSF037309">
    <property type="entry name" value="PP2A_PR55"/>
    <property type="match status" value="1"/>
</dbReference>
<keyword evidence="7" id="KW-1185">Reference proteome</keyword>
<dbReference type="Pfam" id="PF00400">
    <property type="entry name" value="WD40"/>
    <property type="match status" value="3"/>
</dbReference>
<dbReference type="InterPro" id="IPR036322">
    <property type="entry name" value="WD40_repeat_dom_sf"/>
</dbReference>
<evidence type="ECO:0000256" key="5">
    <source>
        <dbReference type="SAM" id="MobiDB-lite"/>
    </source>
</evidence>
<evidence type="ECO:0000256" key="1">
    <source>
        <dbReference type="ARBA" id="ARBA00008259"/>
    </source>
</evidence>
<feature type="compositionally biased region" description="Basic and acidic residues" evidence="5">
    <location>
        <begin position="160"/>
        <end position="170"/>
    </location>
</feature>
<comment type="similarity">
    <text evidence="1 4">Belongs to the phosphatase 2A regulatory subunit B family.</text>
</comment>
<dbReference type="InterPro" id="IPR001680">
    <property type="entry name" value="WD40_rpt"/>
</dbReference>
<keyword evidence="2 4" id="KW-0853">WD repeat</keyword>